<feature type="domain" description="PfEMP1 CIDRalpha1" evidence="5">
    <location>
        <begin position="504"/>
        <end position="558"/>
    </location>
</feature>
<reference evidence="7 8" key="1">
    <citation type="submission" date="2013-02" db="EMBL/GenBank/DDBJ databases">
        <title>The Genome Annotation of Plasmodium falciparum Tanzania (2000708).</title>
        <authorList>
            <consortium name="The Broad Institute Genome Sequencing Platform"/>
            <consortium name="The Broad Institute Genome Sequencing Center for Infectious Disease"/>
            <person name="Neafsey D."/>
            <person name="Hoffman S."/>
            <person name="Volkman S."/>
            <person name="Rosenthal P."/>
            <person name="Walker B."/>
            <person name="Young S.K."/>
            <person name="Zeng Q."/>
            <person name="Gargeya S."/>
            <person name="Fitzgerald M."/>
            <person name="Haas B."/>
            <person name="Abouelleil A."/>
            <person name="Allen A.W."/>
            <person name="Alvarado L."/>
            <person name="Arachchi H.M."/>
            <person name="Berlin A.M."/>
            <person name="Chapman S.B."/>
            <person name="Gainer-Dewar J."/>
            <person name="Goldberg J."/>
            <person name="Griggs A."/>
            <person name="Gujja S."/>
            <person name="Hansen M."/>
            <person name="Howarth C."/>
            <person name="Imamovic A."/>
            <person name="Ireland A."/>
            <person name="Larimer J."/>
            <person name="McCowan C."/>
            <person name="Murphy C."/>
            <person name="Pearson M."/>
            <person name="Poon T.W."/>
            <person name="Priest M."/>
            <person name="Roberts A."/>
            <person name="Saif S."/>
            <person name="Shea T."/>
            <person name="Sisk P."/>
            <person name="Sykes S."/>
            <person name="Wortman J."/>
            <person name="Nusbaum C."/>
            <person name="Birren B."/>
        </authorList>
    </citation>
    <scope>NUCLEOTIDE SEQUENCE [LARGE SCALE GENOMIC DNA]</scope>
    <source>
        <strain evidence="8">Tanzania (2000708)</strain>
    </source>
</reference>
<dbReference type="Pfam" id="PF22672">
    <property type="entry name" value="DBL_C"/>
    <property type="match status" value="1"/>
</dbReference>
<dbReference type="Gene3D" id="1.20.1310.20">
    <property type="entry name" value="Duffy-antigen binding domain"/>
    <property type="match status" value="3"/>
</dbReference>
<evidence type="ECO:0000259" key="5">
    <source>
        <dbReference type="Pfam" id="PF21807"/>
    </source>
</evidence>
<organism evidence="7 8">
    <name type="scientific">Plasmodium falciparum Tanzania</name>
    <name type="common">2000708</name>
    <dbReference type="NCBI Taxonomy" id="1036725"/>
    <lineage>
        <taxon>Eukaryota</taxon>
        <taxon>Sar</taxon>
        <taxon>Alveolata</taxon>
        <taxon>Apicomplexa</taxon>
        <taxon>Aconoidasida</taxon>
        <taxon>Haemosporida</taxon>
        <taxon>Plasmodiidae</taxon>
        <taxon>Plasmodium</taxon>
        <taxon>Plasmodium (Laverania)</taxon>
    </lineage>
</organism>
<evidence type="ECO:0008006" key="9">
    <source>
        <dbReference type="Google" id="ProtNLM"/>
    </source>
</evidence>
<dbReference type="Proteomes" id="UP000030708">
    <property type="component" value="Unassembled WGS sequence"/>
</dbReference>
<feature type="domain" description="Duffy-binding-like" evidence="2">
    <location>
        <begin position="574"/>
        <end position="717"/>
    </location>
</feature>
<feature type="non-terminal residue" evidence="7">
    <location>
        <position position="1495"/>
    </location>
</feature>
<dbReference type="GO" id="GO:0016020">
    <property type="term" value="C:membrane"/>
    <property type="evidence" value="ECO:0007669"/>
    <property type="project" value="InterPro"/>
</dbReference>
<dbReference type="InterPro" id="IPR004258">
    <property type="entry name" value="DBL"/>
</dbReference>
<feature type="domain" description="Duffy-antigen binding" evidence="3">
    <location>
        <begin position="111"/>
        <end position="300"/>
    </location>
</feature>
<proteinExistence type="predicted"/>
<gene>
    <name evidence="7" type="ORF">PFTANZ_06458</name>
</gene>
<evidence type="ECO:0000259" key="6">
    <source>
        <dbReference type="Pfam" id="PF22672"/>
    </source>
</evidence>
<feature type="region of interest" description="Disordered" evidence="1">
    <location>
        <begin position="1124"/>
        <end position="1159"/>
    </location>
</feature>
<name>A0A024VWK9_PLAFA</name>
<feature type="compositionally biased region" description="Basic and acidic residues" evidence="1">
    <location>
        <begin position="53"/>
        <end position="72"/>
    </location>
</feature>
<dbReference type="Gene3D" id="1.20.58.830">
    <property type="match status" value="3"/>
</dbReference>
<sequence length="1495" mass="173241">MAPTNRGGDSARDARDILEEYGKKVQQIAHREAQQRSKRLLKGILSQATYSRKPIDKETPSDPCKLDHEKHTNVTNGNSHPCGNGTKERFSDVRDGECDKNKISGSNDNEGACAPLRRLHLCVTNLENIYNYENINKDTLLAEVCLAAKHEGESLVKEYKEHKKKNRDFNICTALARSFADIGDIIRGKDLFVGYNETDKLQKVILQQRLKEIFKKIHGELRGDAKTPYESDENYYKLREDWWNANRKEVWKAITCGATMNDIFSKNIRNSRTTLFDYNCGHHKDNNVPTNLDYVPQHLRWFEEWAEDFCRKRKKQLTDAIKNCRYDERGEPKYCSLNGYDCTTVFQKKDSCSSDSNCTACSNICIPYDAWLRNQRNEFEKQKDKYDKEIKTYVNKTPISNSNSNTKKEYYKEFYDELEKQYESVDTFLHLLNNGRYCKEGVKGESPINFNGTGNTDAFDRSKYCQPCPNCVVVCDNKECKEKTGDDKCRSKIIQKILEKETPTPIKVVFSGDGKGVITEKLDDFCKYPNNDKGKNYKEWKCYNKNKDYNNCEMNISSYKDPTDPNVMLSIKCFDSWARNLLVDALKWEHQLKNCINNTNVTDCESKCNNNCKCYEEWIKRKGHEWKQVKGVIENNDEGSHNYYKNVKNLFYNFLYPVIYKLEKEEKNGKWDQFMEDLKKKIEASEKNTRTRDSQDAIELLLDHLKDNAITCKDNNSLEEDKNCTRTKSNPCIRNANSSKPPKTVKHIAEMMQRRAREQLEAGAGEIKLKGDATKGTYGQGGHGDVFKDVCNITANHSNSTYQFSNEPCGGKGTGDGINTRFVLETQWQPDEQYMRDDHKDVLIPPRRRHICTSNLEYLQTKDKPLNGNDGADKVNHSFLGDVLLSAKSEAQNIIDTYKRHNGAEVVSDPKHQETMCRAIRYSFADLGDIIRGRDIWDREPGMNFLQGYLKDVFDNIRTSLTGKGIKTYDKDKDHIKIREDWWEANRHQVWRAMKCATQDIKNMKCNGIPIEDYIPQRLRWMTEFAEWYVKFKSKVNKECKSRVFMTLHHGKKSTEDTSKCKEYKDKIEEWKGQWKKLGTKYSLLYGTAKVNAFKEGRDGNKIEVKEKDKSVYDFLFNLHVHNGGNVDPSSSTKSTRSTRPKRTITDTKTPYDNAGAYVNDTVDLSDSKYEREFCDRGKTFKPSDQPSPTSTDDDTATPEEDEGKTEEDEEEEEEEEEEDEERPPQPEAPQEPVPKEKVKVCDIVDGILNENNGTTKVGECNPKDQGARYPGWNCTNPILVTKNGECMPPRRQKLCLFYLADINEQNKIHNQDDLRKAFIKTAAAETFLSWHYYKSKNSMDIKKLESGTIPEEFLRFMFYTYGDYRDICLDTDISAKTENGDITKAKDKIGKVFSNSDAKSPGNLSRQEWWDEHGKEIWKGMLCALSYDKTNKNMIENVRPQLTSPYNYDTIKNNLEDFAKTPQFLRWFTEWSDEFCREHKTQLESLKKKCPEDT</sequence>
<dbReference type="InterPro" id="IPR054595">
    <property type="entry name" value="DBL_C"/>
</dbReference>
<dbReference type="Pfam" id="PF21807">
    <property type="entry name" value="PfEMP1_CIDRalpha1_dom"/>
    <property type="match status" value="1"/>
</dbReference>
<feature type="domain" description="Plasmodium falciparum erythrocyte membrane protein-1 N-terminal segment" evidence="4">
    <location>
        <begin position="13"/>
        <end position="49"/>
    </location>
</feature>
<dbReference type="Pfam" id="PF15447">
    <property type="entry name" value="NTS"/>
    <property type="match status" value="1"/>
</dbReference>
<evidence type="ECO:0000259" key="3">
    <source>
        <dbReference type="Pfam" id="PF05424"/>
    </source>
</evidence>
<feature type="domain" description="Duffy-antigen binding" evidence="3">
    <location>
        <begin position="1285"/>
        <end position="1466"/>
    </location>
</feature>
<feature type="region of interest" description="Disordered" evidence="1">
    <location>
        <begin position="1178"/>
        <end position="1238"/>
    </location>
</feature>
<dbReference type="InterPro" id="IPR049158">
    <property type="entry name" value="PfEMP1_CIDRalpha1_dom"/>
</dbReference>
<evidence type="ECO:0000313" key="8">
    <source>
        <dbReference type="Proteomes" id="UP000030708"/>
    </source>
</evidence>
<dbReference type="FunFam" id="1.20.58.830:FF:000005">
    <property type="entry name" value="Erythrocyte membrane protein 1, PfEMP1"/>
    <property type="match status" value="1"/>
</dbReference>
<dbReference type="Pfam" id="PF05424">
    <property type="entry name" value="Duffy_binding"/>
    <property type="match status" value="3"/>
</dbReference>
<dbReference type="EMBL" id="KI927046">
    <property type="protein sequence ID" value="ETW32822.1"/>
    <property type="molecule type" value="Genomic_DNA"/>
</dbReference>
<dbReference type="GO" id="GO:0046789">
    <property type="term" value="F:host cell surface receptor binding"/>
    <property type="evidence" value="ECO:0007669"/>
    <property type="project" value="InterPro"/>
</dbReference>
<dbReference type="InterPro" id="IPR029210">
    <property type="entry name" value="PfEMP1_NTS"/>
</dbReference>
<dbReference type="Gene3D" id="1.20.58.1930">
    <property type="match status" value="1"/>
</dbReference>
<dbReference type="Pfam" id="PF03011">
    <property type="entry name" value="PFEMP"/>
    <property type="match status" value="1"/>
</dbReference>
<evidence type="ECO:0000259" key="2">
    <source>
        <dbReference type="Pfam" id="PF03011"/>
    </source>
</evidence>
<feature type="domain" description="Duffy-binding-like" evidence="6">
    <location>
        <begin position="304"/>
        <end position="462"/>
    </location>
</feature>
<dbReference type="SUPFAM" id="SSF140924">
    <property type="entry name" value="Duffy binding domain-like"/>
    <property type="match status" value="4"/>
</dbReference>
<dbReference type="OrthoDB" id="10530068at2759"/>
<reference evidence="7 8" key="2">
    <citation type="submission" date="2013-02" db="EMBL/GenBank/DDBJ databases">
        <title>The Genome Sequence of Plasmodium falciparum Tanzania (2000708).</title>
        <authorList>
            <consortium name="The Broad Institute Genome Sequencing Platform"/>
            <consortium name="The Broad Institute Genome Sequencing Center for Infectious Disease"/>
            <person name="Neafsey D."/>
            <person name="Cheeseman I."/>
            <person name="Volkman S."/>
            <person name="Adams J."/>
            <person name="Walker B."/>
            <person name="Young S.K."/>
            <person name="Zeng Q."/>
            <person name="Gargeya S."/>
            <person name="Fitzgerald M."/>
            <person name="Haas B."/>
            <person name="Abouelleil A."/>
            <person name="Alvarado L."/>
            <person name="Arachchi H.M."/>
            <person name="Berlin A.M."/>
            <person name="Chapman S.B."/>
            <person name="Dewar J."/>
            <person name="Goldberg J."/>
            <person name="Griggs A."/>
            <person name="Gujja S."/>
            <person name="Hansen M."/>
            <person name="Howarth C."/>
            <person name="Imamovic A."/>
            <person name="Larimer J."/>
            <person name="McCowan C."/>
            <person name="Murphy C."/>
            <person name="Neiman D."/>
            <person name="Pearson M."/>
            <person name="Priest M."/>
            <person name="Roberts A."/>
            <person name="Saif S."/>
            <person name="Shea T."/>
            <person name="Sisk P."/>
            <person name="Sykes S."/>
            <person name="Wortman J."/>
            <person name="Nusbaum C."/>
            <person name="Birren B."/>
        </authorList>
    </citation>
    <scope>NUCLEOTIDE SEQUENCE [LARGE SCALE GENOMIC DNA]</scope>
    <source>
        <strain evidence="8">Tanzania (2000708)</strain>
    </source>
</reference>
<evidence type="ECO:0000259" key="4">
    <source>
        <dbReference type="Pfam" id="PF15447"/>
    </source>
</evidence>
<dbReference type="InterPro" id="IPR008602">
    <property type="entry name" value="Duffy-antigen-binding"/>
</dbReference>
<evidence type="ECO:0000313" key="7">
    <source>
        <dbReference type="EMBL" id="ETW32822.1"/>
    </source>
</evidence>
<feature type="domain" description="Duffy-antigen binding" evidence="3">
    <location>
        <begin position="842"/>
        <end position="1020"/>
    </location>
</feature>
<dbReference type="InterPro" id="IPR042202">
    <property type="entry name" value="Duffy-ag-bd_sf"/>
</dbReference>
<evidence type="ECO:0000256" key="1">
    <source>
        <dbReference type="SAM" id="MobiDB-lite"/>
    </source>
</evidence>
<protein>
    <recommendedName>
        <fullName evidence="9">Duffy-binding-like domain-containing protein</fullName>
    </recommendedName>
</protein>
<feature type="compositionally biased region" description="Acidic residues" evidence="1">
    <location>
        <begin position="1192"/>
        <end position="1222"/>
    </location>
</feature>
<feature type="region of interest" description="Disordered" evidence="1">
    <location>
        <begin position="45"/>
        <end position="90"/>
    </location>
</feature>
<accession>A0A024VWK9</accession>